<dbReference type="CDD" id="cd04301">
    <property type="entry name" value="NAT_SF"/>
    <property type="match status" value="1"/>
</dbReference>
<accession>A0ABW5MXR8</accession>
<evidence type="ECO:0000313" key="3">
    <source>
        <dbReference type="Proteomes" id="UP001597526"/>
    </source>
</evidence>
<dbReference type="InterPro" id="IPR016181">
    <property type="entry name" value="Acyl_CoA_acyltransferase"/>
</dbReference>
<dbReference type="PROSITE" id="PS51186">
    <property type="entry name" value="GNAT"/>
    <property type="match status" value="1"/>
</dbReference>
<organism evidence="2 3">
    <name type="scientific">Croceitalea marina</name>
    <dbReference type="NCBI Taxonomy" id="1775166"/>
    <lineage>
        <taxon>Bacteria</taxon>
        <taxon>Pseudomonadati</taxon>
        <taxon>Bacteroidota</taxon>
        <taxon>Flavobacteriia</taxon>
        <taxon>Flavobacteriales</taxon>
        <taxon>Flavobacteriaceae</taxon>
        <taxon>Croceitalea</taxon>
    </lineage>
</organism>
<dbReference type="SUPFAM" id="SSF55729">
    <property type="entry name" value="Acyl-CoA N-acyltransferases (Nat)"/>
    <property type="match status" value="1"/>
</dbReference>
<proteinExistence type="predicted"/>
<dbReference type="Pfam" id="PF00583">
    <property type="entry name" value="Acetyltransf_1"/>
    <property type="match status" value="1"/>
</dbReference>
<evidence type="ECO:0000259" key="1">
    <source>
        <dbReference type="PROSITE" id="PS51186"/>
    </source>
</evidence>
<dbReference type="EC" id="2.3.-.-" evidence="2"/>
<gene>
    <name evidence="2" type="ORF">ACFSQJ_11595</name>
</gene>
<dbReference type="RefSeq" id="WP_377767115.1">
    <property type="nucleotide sequence ID" value="NZ_JBHULB010000016.1"/>
</dbReference>
<keyword evidence="3" id="KW-1185">Reference proteome</keyword>
<protein>
    <submittedName>
        <fullName evidence="2">GNAT family N-acetyltransferase</fullName>
        <ecNumber evidence="2">2.3.-.-</ecNumber>
    </submittedName>
</protein>
<dbReference type="EMBL" id="JBHULB010000016">
    <property type="protein sequence ID" value="MFD2587578.1"/>
    <property type="molecule type" value="Genomic_DNA"/>
</dbReference>
<dbReference type="InterPro" id="IPR000182">
    <property type="entry name" value="GNAT_dom"/>
</dbReference>
<feature type="domain" description="N-acetyltransferase" evidence="1">
    <location>
        <begin position="4"/>
        <end position="153"/>
    </location>
</feature>
<name>A0ABW5MXR8_9FLAO</name>
<sequence length="153" mass="18005">MKDLLIRDARPVDLPVLLKFEQELIKAERPFDVTIKDTPISYYDIESYIKNHDIKVVVAEYKNQVISSGYALKKRASDFLKHDFYGHLGFMYTVEAFRGKGVNKKIVEVLKDWCFANNLNEIRLKVYYENESAIKAYQKAKFVCHMIEMRLDN</sequence>
<dbReference type="Proteomes" id="UP001597526">
    <property type="component" value="Unassembled WGS sequence"/>
</dbReference>
<evidence type="ECO:0000313" key="2">
    <source>
        <dbReference type="EMBL" id="MFD2587578.1"/>
    </source>
</evidence>
<dbReference type="GO" id="GO:0016746">
    <property type="term" value="F:acyltransferase activity"/>
    <property type="evidence" value="ECO:0007669"/>
    <property type="project" value="UniProtKB-KW"/>
</dbReference>
<keyword evidence="2" id="KW-0012">Acyltransferase</keyword>
<dbReference type="Gene3D" id="3.40.630.30">
    <property type="match status" value="1"/>
</dbReference>
<reference evidence="3" key="1">
    <citation type="journal article" date="2019" name="Int. J. Syst. Evol. Microbiol.">
        <title>The Global Catalogue of Microorganisms (GCM) 10K type strain sequencing project: providing services to taxonomists for standard genome sequencing and annotation.</title>
        <authorList>
            <consortium name="The Broad Institute Genomics Platform"/>
            <consortium name="The Broad Institute Genome Sequencing Center for Infectious Disease"/>
            <person name="Wu L."/>
            <person name="Ma J."/>
        </authorList>
    </citation>
    <scope>NUCLEOTIDE SEQUENCE [LARGE SCALE GENOMIC DNA]</scope>
    <source>
        <strain evidence="3">KCTC 52368</strain>
    </source>
</reference>
<keyword evidence="2" id="KW-0808">Transferase</keyword>
<comment type="caution">
    <text evidence="2">The sequence shown here is derived from an EMBL/GenBank/DDBJ whole genome shotgun (WGS) entry which is preliminary data.</text>
</comment>